<proteinExistence type="inferred from homology"/>
<keyword evidence="5 8" id="KW-0812">Transmembrane</keyword>
<feature type="transmembrane region" description="Helical" evidence="8">
    <location>
        <begin position="422"/>
        <end position="439"/>
    </location>
</feature>
<dbReference type="Pfam" id="PF01235">
    <property type="entry name" value="Na_Ala_symp"/>
    <property type="match status" value="1"/>
</dbReference>
<feature type="transmembrane region" description="Helical" evidence="8">
    <location>
        <begin position="14"/>
        <end position="34"/>
    </location>
</feature>
<feature type="transmembrane region" description="Helical" evidence="8">
    <location>
        <begin position="152"/>
        <end position="173"/>
    </location>
</feature>
<evidence type="ECO:0000256" key="8">
    <source>
        <dbReference type="RuleBase" id="RU363064"/>
    </source>
</evidence>
<dbReference type="eggNOG" id="COG1115">
    <property type="taxonomic scope" value="Bacteria"/>
</dbReference>
<keyword evidence="8" id="KW-0769">Symport</keyword>
<accession>E4RN07</accession>
<feature type="transmembrane region" description="Helical" evidence="8">
    <location>
        <begin position="395"/>
        <end position="416"/>
    </location>
</feature>
<dbReference type="GO" id="GO:0005283">
    <property type="term" value="F:amino acid:sodium symporter activity"/>
    <property type="evidence" value="ECO:0007669"/>
    <property type="project" value="InterPro"/>
</dbReference>
<evidence type="ECO:0000256" key="5">
    <source>
        <dbReference type="ARBA" id="ARBA00022692"/>
    </source>
</evidence>
<comment type="subcellular location">
    <subcellularLocation>
        <location evidence="1 8">Cell membrane</location>
        <topology evidence="1 8">Multi-pass membrane protein</topology>
    </subcellularLocation>
</comment>
<name>E4RN07_HALHG</name>
<sequence length="455" mass="48566">MLETFLSINDAVNAVVWGPPFLVLLVGTGLYLTIRLDFFQFKHFKLSWDKSFGRYFSKEVEEEGGVLSSFQAISSAMAATLGVGNIAGVSTAISLGGSGAVFWMWISALVGMATKFGEAQLGVKFREKHGEDDYTGGVMYYIEHGMGGKWKWLAVLYAFFAGIAAFGIGNMVQSNTLAHAAESGFAIPTWITGVAVSFFVGLVILGGIKRIGKVAERLVPVMAIFYFIGGFVIILMNISALPGVMGDIFANAFSPAAAFGGFAGASVRMAVRFGIARGVFSNEAGLGAASIVHAQAKNQPTRQGMWGIWEVFIDTIVVGSITAFVVLLTGALGTGETGAVLAAEGFSRGLPGPGGYIINISIIIFAYTTMLTWSFYGEESWRYLFGKKIVKPYRFVFVILLFVGAVGALEPIWLLADTLNGLMAAPNLVALIVLAGVIVKEKDDYMATLDKDKAA</sequence>
<evidence type="ECO:0000313" key="10">
    <source>
        <dbReference type="Proteomes" id="UP000007434"/>
    </source>
</evidence>
<keyword evidence="4 8" id="KW-1003">Cell membrane</keyword>
<keyword evidence="7 8" id="KW-0472">Membrane</keyword>
<feature type="transmembrane region" description="Helical" evidence="8">
    <location>
        <begin position="311"/>
        <end position="334"/>
    </location>
</feature>
<dbReference type="STRING" id="656519.Halsa_0776"/>
<keyword evidence="3 8" id="KW-0813">Transport</keyword>
<dbReference type="AlphaFoldDB" id="E4RN07"/>
<reference evidence="9 10" key="1">
    <citation type="submission" date="2010-11" db="EMBL/GenBank/DDBJ databases">
        <title>Complete sequence of Halanaerobium sp. sapolanicus.</title>
        <authorList>
            <consortium name="US DOE Joint Genome Institute"/>
            <person name="Lucas S."/>
            <person name="Copeland A."/>
            <person name="Lapidus A."/>
            <person name="Cheng J.-F."/>
            <person name="Bruce D."/>
            <person name="Goodwin L."/>
            <person name="Pitluck S."/>
            <person name="Davenport K."/>
            <person name="Detter J.C."/>
            <person name="Han C."/>
            <person name="Tapia R."/>
            <person name="Land M."/>
            <person name="Hauser L."/>
            <person name="Jeffries C."/>
            <person name="Kyrpides N."/>
            <person name="Ivanova N."/>
            <person name="Mikhailova N."/>
            <person name="Begemann M.B."/>
            <person name="Mormile M.R."/>
            <person name="Wall J.D."/>
            <person name="Elias D.A."/>
            <person name="Woyke T."/>
        </authorList>
    </citation>
    <scope>NUCLEOTIDE SEQUENCE [LARGE SCALE GENOMIC DNA]</scope>
    <source>
        <strain evidence="10">sapolanicus</strain>
    </source>
</reference>
<dbReference type="Proteomes" id="UP000007434">
    <property type="component" value="Chromosome"/>
</dbReference>
<gene>
    <name evidence="9" type="ordered locus">Halsa_0776</name>
</gene>
<protein>
    <submittedName>
        <fullName evidence="9">Amino acid carrier protein</fullName>
    </submittedName>
</protein>
<dbReference type="HOGENOM" id="CLU_024867_1_2_9"/>
<dbReference type="PANTHER" id="PTHR30330">
    <property type="entry name" value="AGSS FAMILY TRANSPORTER, SODIUM-ALANINE"/>
    <property type="match status" value="1"/>
</dbReference>
<evidence type="ECO:0000256" key="6">
    <source>
        <dbReference type="ARBA" id="ARBA00022989"/>
    </source>
</evidence>
<dbReference type="OrthoDB" id="9804874at2"/>
<evidence type="ECO:0000256" key="1">
    <source>
        <dbReference type="ARBA" id="ARBA00004651"/>
    </source>
</evidence>
<feature type="transmembrane region" description="Helical" evidence="8">
    <location>
        <begin position="218"/>
        <end position="240"/>
    </location>
</feature>
<evidence type="ECO:0000256" key="3">
    <source>
        <dbReference type="ARBA" id="ARBA00022448"/>
    </source>
</evidence>
<evidence type="ECO:0000256" key="4">
    <source>
        <dbReference type="ARBA" id="ARBA00022475"/>
    </source>
</evidence>
<dbReference type="Gene3D" id="1.20.1740.10">
    <property type="entry name" value="Amino acid/polyamine transporter I"/>
    <property type="match status" value="1"/>
</dbReference>
<dbReference type="PANTHER" id="PTHR30330:SF3">
    <property type="entry name" value="TRANSCRIPTIONAL REGULATOR, LRP FAMILY"/>
    <property type="match status" value="1"/>
</dbReference>
<feature type="transmembrane region" description="Helical" evidence="8">
    <location>
        <begin position="185"/>
        <end position="206"/>
    </location>
</feature>
<dbReference type="NCBIfam" id="TIGR00835">
    <property type="entry name" value="agcS"/>
    <property type="match status" value="1"/>
</dbReference>
<dbReference type="GO" id="GO:0005886">
    <property type="term" value="C:plasma membrane"/>
    <property type="evidence" value="ECO:0007669"/>
    <property type="project" value="UniProtKB-SubCell"/>
</dbReference>
<dbReference type="RefSeq" id="WP_013405315.1">
    <property type="nucleotide sequence ID" value="NC_014654.1"/>
</dbReference>
<dbReference type="EMBL" id="CP002304">
    <property type="protein sequence ID" value="ADQ14224.1"/>
    <property type="molecule type" value="Genomic_DNA"/>
</dbReference>
<feature type="transmembrane region" description="Helical" evidence="8">
    <location>
        <begin position="252"/>
        <end position="271"/>
    </location>
</feature>
<dbReference type="InterPro" id="IPR001463">
    <property type="entry name" value="Na/Ala_symport"/>
</dbReference>
<keyword evidence="6 8" id="KW-1133">Transmembrane helix</keyword>
<dbReference type="KEGG" id="has:Halsa_0776"/>
<evidence type="ECO:0000256" key="7">
    <source>
        <dbReference type="ARBA" id="ARBA00023136"/>
    </source>
</evidence>
<organism evidence="9 10">
    <name type="scientific">Halanaerobium hydrogeniformans</name>
    <name type="common">Halanaerobium sp. (strain sapolanicus)</name>
    <dbReference type="NCBI Taxonomy" id="656519"/>
    <lineage>
        <taxon>Bacteria</taxon>
        <taxon>Bacillati</taxon>
        <taxon>Bacillota</taxon>
        <taxon>Clostridia</taxon>
        <taxon>Halanaerobiales</taxon>
        <taxon>Halanaerobiaceae</taxon>
        <taxon>Halanaerobium</taxon>
    </lineage>
</organism>
<keyword evidence="10" id="KW-1185">Reference proteome</keyword>
<comment type="similarity">
    <text evidence="2 8">Belongs to the alanine or glycine:cation symporter (AGCS) (TC 2.A.25) family.</text>
</comment>
<evidence type="ECO:0000256" key="2">
    <source>
        <dbReference type="ARBA" id="ARBA00009261"/>
    </source>
</evidence>
<dbReference type="PRINTS" id="PR00175">
    <property type="entry name" value="NAALASMPORT"/>
</dbReference>
<dbReference type="PROSITE" id="PS00873">
    <property type="entry name" value="NA_ALANINE_SYMP"/>
    <property type="match status" value="1"/>
</dbReference>
<reference evidence="9 10" key="2">
    <citation type="journal article" date="2011" name="J. Bacteriol.">
        <title>Complete Genome Sequence of the Haloalkaliphilic, Hydrogen Producing Halanaerobium hydrogenoformans.</title>
        <authorList>
            <person name="Brown S.D."/>
            <person name="Begemann M.B."/>
            <person name="Mormile M.R."/>
            <person name="Wall J.D."/>
            <person name="Han C.S."/>
            <person name="Goodwin L.A."/>
            <person name="Pitluck S."/>
            <person name="Land M.L."/>
            <person name="Hauser L.J."/>
            <person name="Elias D.A."/>
        </authorList>
    </citation>
    <scope>NUCLEOTIDE SEQUENCE [LARGE SCALE GENOMIC DNA]</scope>
    <source>
        <strain evidence="10">sapolanicus</strain>
    </source>
</reference>
<feature type="transmembrane region" description="Helical" evidence="8">
    <location>
        <begin position="354"/>
        <end position="375"/>
    </location>
</feature>
<evidence type="ECO:0000313" key="9">
    <source>
        <dbReference type="EMBL" id="ADQ14224.1"/>
    </source>
</evidence>